<dbReference type="InterPro" id="IPR016040">
    <property type="entry name" value="NAD(P)-bd_dom"/>
</dbReference>
<dbReference type="Gene3D" id="3.90.25.10">
    <property type="entry name" value="UDP-galactose 4-epimerase, domain 1"/>
    <property type="match status" value="1"/>
</dbReference>
<accession>A0A494XU41</accession>
<name>A0A494XU41_9BACL</name>
<dbReference type="AlphaFoldDB" id="A0A494XU41"/>
<dbReference type="Gene3D" id="3.40.50.720">
    <property type="entry name" value="NAD(P)-binding Rossmann-like Domain"/>
    <property type="match status" value="1"/>
</dbReference>
<proteinExistence type="predicted"/>
<dbReference type="Proteomes" id="UP000282076">
    <property type="component" value="Unassembled WGS sequence"/>
</dbReference>
<keyword evidence="3" id="KW-1185">Reference proteome</keyword>
<dbReference type="EMBL" id="RBZM01000006">
    <property type="protein sequence ID" value="RKP53191.1"/>
    <property type="molecule type" value="Genomic_DNA"/>
</dbReference>
<reference evidence="2 3" key="1">
    <citation type="submission" date="2018-10" db="EMBL/GenBank/DDBJ databases">
        <title>Cohnella sp. M2MS4P-1, whole genome shotgun sequence.</title>
        <authorList>
            <person name="Tuo L."/>
        </authorList>
    </citation>
    <scope>NUCLEOTIDE SEQUENCE [LARGE SCALE GENOMIC DNA]</scope>
    <source>
        <strain evidence="2 3">M2MS4P-1</strain>
    </source>
</reference>
<gene>
    <name evidence="2" type="ORF">D7Z26_15805</name>
</gene>
<organism evidence="2 3">
    <name type="scientific">Cohnella endophytica</name>
    <dbReference type="NCBI Taxonomy" id="2419778"/>
    <lineage>
        <taxon>Bacteria</taxon>
        <taxon>Bacillati</taxon>
        <taxon>Bacillota</taxon>
        <taxon>Bacilli</taxon>
        <taxon>Bacillales</taxon>
        <taxon>Paenibacillaceae</taxon>
        <taxon>Cohnella</taxon>
    </lineage>
</organism>
<evidence type="ECO:0000313" key="2">
    <source>
        <dbReference type="EMBL" id="RKP53191.1"/>
    </source>
</evidence>
<feature type="domain" description="NAD(P)-binding" evidence="1">
    <location>
        <begin position="4"/>
        <end position="302"/>
    </location>
</feature>
<protein>
    <submittedName>
        <fullName evidence="2">SDR family NAD(P)-dependent oxidoreductase</fullName>
    </submittedName>
</protein>
<comment type="caution">
    <text evidence="2">The sequence shown here is derived from an EMBL/GenBank/DDBJ whole genome shotgun (WGS) entry which is preliminary data.</text>
</comment>
<evidence type="ECO:0000259" key="1">
    <source>
        <dbReference type="Pfam" id="PF16363"/>
    </source>
</evidence>
<sequence>MRVLVTGASGFVGTYLVMKLAERGHQVYACMRNRSNAFQEPVNNLFFDLSDESMLFDAMEIAKPEGVIHLAAQSEVRVAWADPMQTLITNAGHTVTLLKSIIKLSPYARVITVGSSEEYGWTGKLGAPLTEEDACLPQNPYATSKLAAGQLALQIASHNDLNLIHARPFNHFGPGQREGFVISDFASQIARIESLKAPPIIRIGNLSAERDFTDVRDVVDAYIKLLETETGRGVYNICSGKPIKIKEILDFFVLQSRLPIEIQSDPSKFRKSEVPLFVGSSNKLVQATGWKPIRDFENSLTETLDWWRRGNVIKN</sequence>
<dbReference type="RefSeq" id="WP_120977935.1">
    <property type="nucleotide sequence ID" value="NZ_RBZM01000006.1"/>
</dbReference>
<evidence type="ECO:0000313" key="3">
    <source>
        <dbReference type="Proteomes" id="UP000282076"/>
    </source>
</evidence>
<dbReference type="PANTHER" id="PTHR43000">
    <property type="entry name" value="DTDP-D-GLUCOSE 4,6-DEHYDRATASE-RELATED"/>
    <property type="match status" value="1"/>
</dbReference>
<dbReference type="OrthoDB" id="9779041at2"/>
<dbReference type="Pfam" id="PF16363">
    <property type="entry name" value="GDP_Man_Dehyd"/>
    <property type="match status" value="1"/>
</dbReference>
<dbReference type="SUPFAM" id="SSF51735">
    <property type="entry name" value="NAD(P)-binding Rossmann-fold domains"/>
    <property type="match status" value="1"/>
</dbReference>
<dbReference type="InterPro" id="IPR036291">
    <property type="entry name" value="NAD(P)-bd_dom_sf"/>
</dbReference>